<proteinExistence type="predicted"/>
<name>A0AAV9DJX8_ACOCL</name>
<sequence>MGPKLTDSSLLEYKCTTSSKESTTTYTLRNAEYRLCLERNLDIYEDNYEKQNNENELLVGGHKTWSEKIDGVSKSSRDVLHEGEGTEEDLSCEKSYVEAGRRLRQKGYRSILAKISQSDVPVVVWAIWFMRNEVTLRGVYYSGWHRTILLAPASLLIHSR</sequence>
<evidence type="ECO:0000313" key="1">
    <source>
        <dbReference type="EMBL" id="KAK1300828.1"/>
    </source>
</evidence>
<dbReference type="AlphaFoldDB" id="A0AAV9DJX8"/>
<evidence type="ECO:0000313" key="2">
    <source>
        <dbReference type="Proteomes" id="UP001180020"/>
    </source>
</evidence>
<reference evidence="1" key="2">
    <citation type="submission" date="2023-06" db="EMBL/GenBank/DDBJ databases">
        <authorList>
            <person name="Ma L."/>
            <person name="Liu K.-W."/>
            <person name="Li Z."/>
            <person name="Hsiao Y.-Y."/>
            <person name="Qi Y."/>
            <person name="Fu T."/>
            <person name="Tang G."/>
            <person name="Zhang D."/>
            <person name="Sun W.-H."/>
            <person name="Liu D.-K."/>
            <person name="Li Y."/>
            <person name="Chen G.-Z."/>
            <person name="Liu X.-D."/>
            <person name="Liao X.-Y."/>
            <person name="Jiang Y.-T."/>
            <person name="Yu X."/>
            <person name="Hao Y."/>
            <person name="Huang J."/>
            <person name="Zhao X.-W."/>
            <person name="Ke S."/>
            <person name="Chen Y.-Y."/>
            <person name="Wu W.-L."/>
            <person name="Hsu J.-L."/>
            <person name="Lin Y.-F."/>
            <person name="Huang M.-D."/>
            <person name="Li C.-Y."/>
            <person name="Huang L."/>
            <person name="Wang Z.-W."/>
            <person name="Zhao X."/>
            <person name="Zhong W.-Y."/>
            <person name="Peng D.-H."/>
            <person name="Ahmad S."/>
            <person name="Lan S."/>
            <person name="Zhang J.-S."/>
            <person name="Tsai W.-C."/>
            <person name="Van De Peer Y."/>
            <person name="Liu Z.-J."/>
        </authorList>
    </citation>
    <scope>NUCLEOTIDE SEQUENCE</scope>
    <source>
        <strain evidence="1">CP</strain>
        <tissue evidence="1">Leaves</tissue>
    </source>
</reference>
<dbReference type="EMBL" id="JAUJYO010000013">
    <property type="protein sequence ID" value="KAK1300828.1"/>
    <property type="molecule type" value="Genomic_DNA"/>
</dbReference>
<keyword evidence="2" id="KW-1185">Reference proteome</keyword>
<comment type="caution">
    <text evidence="1">The sequence shown here is derived from an EMBL/GenBank/DDBJ whole genome shotgun (WGS) entry which is preliminary data.</text>
</comment>
<organism evidence="1 2">
    <name type="scientific">Acorus calamus</name>
    <name type="common">Sweet flag</name>
    <dbReference type="NCBI Taxonomy" id="4465"/>
    <lineage>
        <taxon>Eukaryota</taxon>
        <taxon>Viridiplantae</taxon>
        <taxon>Streptophyta</taxon>
        <taxon>Embryophyta</taxon>
        <taxon>Tracheophyta</taxon>
        <taxon>Spermatophyta</taxon>
        <taxon>Magnoliopsida</taxon>
        <taxon>Liliopsida</taxon>
        <taxon>Acoraceae</taxon>
        <taxon>Acorus</taxon>
    </lineage>
</organism>
<gene>
    <name evidence="1" type="ORF">QJS10_CPB13g00478</name>
</gene>
<accession>A0AAV9DJX8</accession>
<dbReference type="Proteomes" id="UP001180020">
    <property type="component" value="Unassembled WGS sequence"/>
</dbReference>
<protein>
    <submittedName>
        <fullName evidence="1">Uncharacterized protein</fullName>
    </submittedName>
</protein>
<reference evidence="1" key="1">
    <citation type="journal article" date="2023" name="Nat. Commun.">
        <title>Diploid and tetraploid genomes of Acorus and the evolution of monocots.</title>
        <authorList>
            <person name="Ma L."/>
            <person name="Liu K.W."/>
            <person name="Li Z."/>
            <person name="Hsiao Y.Y."/>
            <person name="Qi Y."/>
            <person name="Fu T."/>
            <person name="Tang G.D."/>
            <person name="Zhang D."/>
            <person name="Sun W.H."/>
            <person name="Liu D.K."/>
            <person name="Li Y."/>
            <person name="Chen G.Z."/>
            <person name="Liu X.D."/>
            <person name="Liao X.Y."/>
            <person name="Jiang Y.T."/>
            <person name="Yu X."/>
            <person name="Hao Y."/>
            <person name="Huang J."/>
            <person name="Zhao X.W."/>
            <person name="Ke S."/>
            <person name="Chen Y.Y."/>
            <person name="Wu W.L."/>
            <person name="Hsu J.L."/>
            <person name="Lin Y.F."/>
            <person name="Huang M.D."/>
            <person name="Li C.Y."/>
            <person name="Huang L."/>
            <person name="Wang Z.W."/>
            <person name="Zhao X."/>
            <person name="Zhong W.Y."/>
            <person name="Peng D.H."/>
            <person name="Ahmad S."/>
            <person name="Lan S."/>
            <person name="Zhang J.S."/>
            <person name="Tsai W.C."/>
            <person name="Van de Peer Y."/>
            <person name="Liu Z.J."/>
        </authorList>
    </citation>
    <scope>NUCLEOTIDE SEQUENCE</scope>
    <source>
        <strain evidence="1">CP</strain>
    </source>
</reference>